<name>A0A095BWY7_SCHHA</name>
<evidence type="ECO:0000256" key="4">
    <source>
        <dbReference type="ARBA" id="ARBA00023136"/>
    </source>
</evidence>
<evidence type="ECO:0000256" key="5">
    <source>
        <dbReference type="SAM" id="Phobius"/>
    </source>
</evidence>
<dbReference type="SMR" id="A0A095BWY7"/>
<accession>A0A095BWY7</accession>
<dbReference type="AlphaFoldDB" id="A0A095BWY7"/>
<dbReference type="RefSeq" id="XP_051073050.1">
    <property type="nucleotide sequence ID" value="XM_051209211.1"/>
</dbReference>
<dbReference type="CTD" id="24589453"/>
<dbReference type="EMBL" id="KL250554">
    <property type="protein sequence ID" value="KGB33553.1"/>
    <property type="molecule type" value="Genomic_DNA"/>
</dbReference>
<keyword evidence="8" id="KW-1185">Reference proteome</keyword>
<evidence type="ECO:0000313" key="8">
    <source>
        <dbReference type="Proteomes" id="UP000471633"/>
    </source>
</evidence>
<evidence type="ECO:0000256" key="3">
    <source>
        <dbReference type="ARBA" id="ARBA00022989"/>
    </source>
</evidence>
<dbReference type="Pfam" id="PF00335">
    <property type="entry name" value="Tetraspanin"/>
    <property type="match status" value="1"/>
</dbReference>
<sequence length="387" mass="43421">MQRLSLTQRLHILKALHGCFILTLLCTGIVGLVLFSTIISQPIRNCPILHAIYTVFWLSLGLSILQIILAIIFFIWFLFTFLCPPKSVGSVINSSQPGVQANQLVYSSDNPFDSCTTAVGVHCGQVYGPSYFSRPRCASDDTLDRSSSICDCCHFRIGWLWFGSIFLGILSVGLILSLILVGNFLSEMDTLFNSEMASTFVEARVSYFSAKSSNNALKCWDIIQKTFQCCGQINYTDWSSYGQRDVQSNVETALPISCYFTDNISVNRHIYTSGCLDLITKSINLQLTTSRVYLIVTFILLVVTFFVDFGYTLYVAYTTLVENPVMEYDRSNMEGVWQHTPEKITTRKVSSSAVISDHYHDELESISSSNSSSIMVQNSVYQSHRNS</sequence>
<reference evidence="6" key="4">
    <citation type="journal article" date="2022" name="PLoS Pathog.">
        <title>Chromosome-level genome of Schistosoma haematobium underpins genome-wide explorations of molecular variation.</title>
        <authorList>
            <person name="Stroehlein A.J."/>
            <person name="Korhonen P.K."/>
            <person name="Lee V.V."/>
            <person name="Ralph S.A."/>
            <person name="Mentink-Kane M."/>
            <person name="You H."/>
            <person name="McManus D.P."/>
            <person name="Tchuente L.T."/>
            <person name="Stothard J.R."/>
            <person name="Kaur P."/>
            <person name="Dudchenko O."/>
            <person name="Aiden E.L."/>
            <person name="Yang B."/>
            <person name="Yang H."/>
            <person name="Emery A.M."/>
            <person name="Webster B.L."/>
            <person name="Brindley P.J."/>
            <person name="Rollinson D."/>
            <person name="Chang B.C.H."/>
            <person name="Gasser R.B."/>
            <person name="Young N.D."/>
        </authorList>
    </citation>
    <scope>NUCLEOTIDE SEQUENCE</scope>
</reference>
<dbReference type="GO" id="GO:0016020">
    <property type="term" value="C:membrane"/>
    <property type="evidence" value="ECO:0007669"/>
    <property type="project" value="UniProtKB-SubCell"/>
</dbReference>
<dbReference type="Proteomes" id="UP000471633">
    <property type="component" value="Unassembled WGS sequence"/>
</dbReference>
<evidence type="ECO:0000313" key="6">
    <source>
        <dbReference type="EMBL" id="KAH9593794.1"/>
    </source>
</evidence>
<comment type="subcellular location">
    <subcellularLocation>
        <location evidence="1">Membrane</location>
        <topology evidence="1">Multi-pass membrane protein</topology>
    </subcellularLocation>
</comment>
<protein>
    <submittedName>
        <fullName evidence="7">Uncharacterized protein</fullName>
    </submittedName>
</protein>
<feature type="transmembrane region" description="Helical" evidence="5">
    <location>
        <begin position="15"/>
        <end position="39"/>
    </location>
</feature>
<reference evidence="6" key="2">
    <citation type="journal article" date="2019" name="Gigascience">
        <title>High-quality Schistosoma haematobium genome achieved by single-molecule and long-range sequencing.</title>
        <authorList>
            <person name="Stroehlein A.J."/>
            <person name="Korhonen P.K."/>
            <person name="Chong T.M."/>
            <person name="Lim Y.L."/>
            <person name="Chan K.G."/>
            <person name="Webster B."/>
            <person name="Rollinson D."/>
            <person name="Brindley P.J."/>
            <person name="Gasser R.B."/>
            <person name="Young N.D."/>
        </authorList>
    </citation>
    <scope>NUCLEOTIDE SEQUENCE</scope>
</reference>
<feature type="transmembrane region" description="Helical" evidence="5">
    <location>
        <begin position="159"/>
        <end position="185"/>
    </location>
</feature>
<evidence type="ECO:0000256" key="1">
    <source>
        <dbReference type="ARBA" id="ARBA00004141"/>
    </source>
</evidence>
<feature type="transmembrane region" description="Helical" evidence="5">
    <location>
        <begin position="292"/>
        <end position="317"/>
    </location>
</feature>
<reference evidence="7" key="1">
    <citation type="journal article" date="2012" name="Nat. Genet.">
        <title>Whole-genome sequence of Schistosoma haematobium.</title>
        <authorList>
            <person name="Young N.D."/>
            <person name="Jex A.R."/>
            <person name="Li B."/>
            <person name="Liu S."/>
            <person name="Yang L."/>
            <person name="Xiong Z."/>
            <person name="Li Y."/>
            <person name="Cantacessi C."/>
            <person name="Hall R.S."/>
            <person name="Xu X."/>
            <person name="Chen F."/>
            <person name="Wu X."/>
            <person name="Zerlotini A."/>
            <person name="Oliveira G."/>
            <person name="Hofmann A."/>
            <person name="Zhang G."/>
            <person name="Fang X."/>
            <person name="Kang Y."/>
            <person name="Campbell B.E."/>
            <person name="Loukas A."/>
            <person name="Ranganathan S."/>
            <person name="Rollinson D."/>
            <person name="Rinaldi G."/>
            <person name="Brindley P.J."/>
            <person name="Yang H."/>
            <person name="Wang J."/>
            <person name="Wang J."/>
            <person name="Gasser R.B."/>
        </authorList>
    </citation>
    <scope>NUCLEOTIDE SEQUENCE [LARGE SCALE GENOMIC DNA]</scope>
</reference>
<dbReference type="KEGG" id="shx:MS3_00001731"/>
<dbReference type="CDD" id="cd03127">
    <property type="entry name" value="tetraspanin_LEL"/>
    <property type="match status" value="1"/>
</dbReference>
<keyword evidence="4 5" id="KW-0472">Membrane</keyword>
<dbReference type="InterPro" id="IPR008952">
    <property type="entry name" value="Tetraspanin_EC2_sf"/>
</dbReference>
<dbReference type="SUPFAM" id="SSF48652">
    <property type="entry name" value="Tetraspanin"/>
    <property type="match status" value="1"/>
</dbReference>
<evidence type="ECO:0000256" key="2">
    <source>
        <dbReference type="ARBA" id="ARBA00022692"/>
    </source>
</evidence>
<dbReference type="InterPro" id="IPR018499">
    <property type="entry name" value="Tetraspanin/Peripherin"/>
</dbReference>
<dbReference type="Gene3D" id="1.10.1450.10">
    <property type="entry name" value="Tetraspanin"/>
    <property type="match status" value="1"/>
</dbReference>
<dbReference type="GeneID" id="24589453"/>
<gene>
    <name evidence="6" type="ORF">MS3_00001731</name>
    <name evidence="7" type="ORF">MS3_01730</name>
</gene>
<reference evidence="6" key="3">
    <citation type="submission" date="2021-06" db="EMBL/GenBank/DDBJ databases">
        <title>Chromosome-level genome assembly for S. haematobium.</title>
        <authorList>
            <person name="Stroehlein A.J."/>
        </authorList>
    </citation>
    <scope>NUCLEOTIDE SEQUENCE</scope>
</reference>
<dbReference type="EMBL" id="AMPZ03000001">
    <property type="protein sequence ID" value="KAH9593794.1"/>
    <property type="molecule type" value="Genomic_DNA"/>
</dbReference>
<keyword evidence="3 5" id="KW-1133">Transmembrane helix</keyword>
<feature type="transmembrane region" description="Helical" evidence="5">
    <location>
        <begin position="51"/>
        <end position="79"/>
    </location>
</feature>
<organism evidence="7">
    <name type="scientific">Schistosoma haematobium</name>
    <name type="common">Blood fluke</name>
    <dbReference type="NCBI Taxonomy" id="6185"/>
    <lineage>
        <taxon>Eukaryota</taxon>
        <taxon>Metazoa</taxon>
        <taxon>Spiralia</taxon>
        <taxon>Lophotrochozoa</taxon>
        <taxon>Platyhelminthes</taxon>
        <taxon>Trematoda</taxon>
        <taxon>Digenea</taxon>
        <taxon>Strigeidida</taxon>
        <taxon>Schistosomatoidea</taxon>
        <taxon>Schistosomatidae</taxon>
        <taxon>Schistosoma</taxon>
    </lineage>
</organism>
<proteinExistence type="predicted"/>
<keyword evidence="2 5" id="KW-0812">Transmembrane</keyword>
<evidence type="ECO:0000313" key="7">
    <source>
        <dbReference type="EMBL" id="KGB33553.1"/>
    </source>
</evidence>